<dbReference type="Proteomes" id="UP000783213">
    <property type="component" value="Unassembled WGS sequence"/>
</dbReference>
<dbReference type="EMBL" id="RCSX01000018">
    <property type="protein sequence ID" value="KAF7923818.1"/>
    <property type="molecule type" value="Genomic_DNA"/>
</dbReference>
<proteinExistence type="predicted"/>
<keyword evidence="3" id="KW-1185">Reference proteome</keyword>
<sequence length="440" mass="49847">MIDSSASILTKSPILYHRVQEPSHLKSTPAVSSPLISFIKPLKQNYAYGFDGYDLQGTNEYDLYTPTPPNLLPTDIRALSKPPSQSLISYNHKKAPDISSFHQNIYTPKPISLLKSTIMDIQNTYTHSCHHIAHGPVLSNPLIYLPLTTHTRSLLSPQKLNLKVPFRCPFCEDPDLHDTVPAGKGVLVIMSSLKKENERSEVVERLSESKLLPSIPSIYSAPYPPYLPTFCSFYSPPPVLSLFPPHFPFSPTSYHLSSPKVPNRWKIIRICGVEDIKSTEWAYEIETETVKDKNAIEHPENMWSERRQNLTPREEEWIPMAWIPRPVGDVDVLAIPDTGPHNTFHFLTGSRLAPHYPPSSSHSNSNPQNQKLHISQSWRGTTGEDSNGYGYRGRILGQSRLPGMMSELGTFLRNNRAEDGNSGSRTDMRERMRERGLRWE</sequence>
<dbReference type="GeneID" id="62234409"/>
<feature type="compositionally biased region" description="Polar residues" evidence="1">
    <location>
        <begin position="368"/>
        <end position="385"/>
    </location>
</feature>
<evidence type="ECO:0000256" key="1">
    <source>
        <dbReference type="SAM" id="MobiDB-lite"/>
    </source>
</evidence>
<reference evidence="2 3" key="1">
    <citation type="journal article" date="2020" name="Genome Biol. Evol.">
        <title>Comparative genomics of Sclerotiniaceae.</title>
        <authorList>
            <person name="Valero Jimenez C.A."/>
            <person name="Steentjes M."/>
            <person name="Scholten O.E."/>
            <person name="Van Kan J.A.L."/>
        </authorList>
    </citation>
    <scope>NUCLEOTIDE SEQUENCE [LARGE SCALE GENOMIC DNA]</scope>
    <source>
        <strain evidence="2 3">B1</strain>
    </source>
</reference>
<gene>
    <name evidence="2" type="ORF">EAE98_007636</name>
</gene>
<evidence type="ECO:0000313" key="3">
    <source>
        <dbReference type="Proteomes" id="UP000783213"/>
    </source>
</evidence>
<protein>
    <submittedName>
        <fullName evidence="2">Uncharacterized protein</fullName>
    </submittedName>
</protein>
<organism evidence="2 3">
    <name type="scientific">Botrytis deweyae</name>
    <dbReference type="NCBI Taxonomy" id="2478750"/>
    <lineage>
        <taxon>Eukaryota</taxon>
        <taxon>Fungi</taxon>
        <taxon>Dikarya</taxon>
        <taxon>Ascomycota</taxon>
        <taxon>Pezizomycotina</taxon>
        <taxon>Leotiomycetes</taxon>
        <taxon>Helotiales</taxon>
        <taxon>Sclerotiniaceae</taxon>
        <taxon>Botrytis</taxon>
    </lineage>
</organism>
<dbReference type="RefSeq" id="XP_038808437.1">
    <property type="nucleotide sequence ID" value="XM_038955259.1"/>
</dbReference>
<feature type="region of interest" description="Disordered" evidence="1">
    <location>
        <begin position="414"/>
        <end position="440"/>
    </location>
</feature>
<feature type="region of interest" description="Disordered" evidence="1">
    <location>
        <begin position="355"/>
        <end position="391"/>
    </location>
</feature>
<comment type="caution">
    <text evidence="2">The sequence shown here is derived from an EMBL/GenBank/DDBJ whole genome shotgun (WGS) entry which is preliminary data.</text>
</comment>
<evidence type="ECO:0000313" key="2">
    <source>
        <dbReference type="EMBL" id="KAF7923818.1"/>
    </source>
</evidence>
<name>A0ABQ7IGV0_9HELO</name>
<feature type="compositionally biased region" description="Basic and acidic residues" evidence="1">
    <location>
        <begin position="426"/>
        <end position="440"/>
    </location>
</feature>
<accession>A0ABQ7IGV0</accession>
<feature type="compositionally biased region" description="Low complexity" evidence="1">
    <location>
        <begin position="358"/>
        <end position="367"/>
    </location>
</feature>